<feature type="domain" description="DinB-like" evidence="2">
    <location>
        <begin position="39"/>
        <end position="190"/>
    </location>
</feature>
<keyword evidence="1" id="KW-0732">Signal</keyword>
<proteinExistence type="predicted"/>
<accession>A0A1H7YB24</accession>
<organism evidence="3 4">
    <name type="scientific">Olivibacter domesticus</name>
    <name type="common">Pseudosphingobacterium domesticum</name>
    <dbReference type="NCBI Taxonomy" id="407022"/>
    <lineage>
        <taxon>Bacteria</taxon>
        <taxon>Pseudomonadati</taxon>
        <taxon>Bacteroidota</taxon>
        <taxon>Sphingobacteriia</taxon>
        <taxon>Sphingobacteriales</taxon>
        <taxon>Sphingobacteriaceae</taxon>
        <taxon>Olivibacter</taxon>
    </lineage>
</organism>
<evidence type="ECO:0000313" key="3">
    <source>
        <dbReference type="EMBL" id="SEM42379.1"/>
    </source>
</evidence>
<dbReference type="AlphaFoldDB" id="A0A1H7YB24"/>
<sequence length="202" mass="22834">MRKIIFLAFLLLGTGITKAKVFNDGNKDTLLSVFDGADTRLLNDVKGLSSEQINFKPSAESWSIGQCIEHITKTEGMLLGMVQEMLKKPANPEMRSKIKGEDKQVLTMMEDRSKKFKAPDALQPSKTDYDLDELIKNMEKQRAVTLAFINQTSLDDLRNHITQTPNKDYADAYRSLLFIAGHSLRHTEQIEEVKTAQGFPNK</sequence>
<reference evidence="4" key="1">
    <citation type="submission" date="2016-10" db="EMBL/GenBank/DDBJ databases">
        <authorList>
            <person name="Varghese N."/>
            <person name="Submissions S."/>
        </authorList>
    </citation>
    <scope>NUCLEOTIDE SEQUENCE [LARGE SCALE GENOMIC DNA]</scope>
    <source>
        <strain evidence="4">DSM 18733</strain>
    </source>
</reference>
<name>A0A1H7YB24_OLID1</name>
<protein>
    <submittedName>
        <fullName evidence="3">DinB superfamily protein</fullName>
    </submittedName>
</protein>
<dbReference type="InterPro" id="IPR024775">
    <property type="entry name" value="DinB-like"/>
</dbReference>
<dbReference type="RefSeq" id="WP_162276675.1">
    <property type="nucleotide sequence ID" value="NZ_FOAF01000012.1"/>
</dbReference>
<dbReference type="STRING" id="407022.SAMN05661044_05155"/>
<dbReference type="SUPFAM" id="SSF109854">
    <property type="entry name" value="DinB/YfiT-like putative metalloenzymes"/>
    <property type="match status" value="1"/>
</dbReference>
<evidence type="ECO:0000259" key="2">
    <source>
        <dbReference type="Pfam" id="PF12867"/>
    </source>
</evidence>
<dbReference type="Proteomes" id="UP000199421">
    <property type="component" value="Unassembled WGS sequence"/>
</dbReference>
<evidence type="ECO:0000256" key="1">
    <source>
        <dbReference type="SAM" id="SignalP"/>
    </source>
</evidence>
<dbReference type="InterPro" id="IPR034660">
    <property type="entry name" value="DinB/YfiT-like"/>
</dbReference>
<dbReference type="Pfam" id="PF12867">
    <property type="entry name" value="DinB_2"/>
    <property type="match status" value="1"/>
</dbReference>
<feature type="chain" id="PRO_5011548164" evidence="1">
    <location>
        <begin position="20"/>
        <end position="202"/>
    </location>
</feature>
<feature type="signal peptide" evidence="1">
    <location>
        <begin position="1"/>
        <end position="19"/>
    </location>
</feature>
<dbReference type="EMBL" id="FOAF01000012">
    <property type="protein sequence ID" value="SEM42379.1"/>
    <property type="molecule type" value="Genomic_DNA"/>
</dbReference>
<keyword evidence="4" id="KW-1185">Reference proteome</keyword>
<evidence type="ECO:0000313" key="4">
    <source>
        <dbReference type="Proteomes" id="UP000199421"/>
    </source>
</evidence>
<gene>
    <name evidence="3" type="ORF">SAMN05661044_05155</name>
</gene>
<dbReference type="Gene3D" id="1.20.120.450">
    <property type="entry name" value="dinb family like domain"/>
    <property type="match status" value="1"/>
</dbReference>